<keyword evidence="3 6" id="KW-0812">Transmembrane</keyword>
<dbReference type="InterPro" id="IPR037185">
    <property type="entry name" value="EmrE-like"/>
</dbReference>
<evidence type="ECO:0000256" key="4">
    <source>
        <dbReference type="ARBA" id="ARBA00022989"/>
    </source>
</evidence>
<evidence type="ECO:0000256" key="5">
    <source>
        <dbReference type="ARBA" id="ARBA00023136"/>
    </source>
</evidence>
<feature type="transmembrane region" description="Helical" evidence="6">
    <location>
        <begin position="132"/>
        <end position="150"/>
    </location>
</feature>
<name>A0ABS3HSK0_9ENTE</name>
<dbReference type="RefSeq" id="WP_206966038.1">
    <property type="nucleotide sequence ID" value="NZ_JAFLVX010000017.1"/>
</dbReference>
<evidence type="ECO:0000259" key="7">
    <source>
        <dbReference type="Pfam" id="PF00892"/>
    </source>
</evidence>
<dbReference type="Pfam" id="PF00892">
    <property type="entry name" value="EamA"/>
    <property type="match status" value="2"/>
</dbReference>
<feature type="transmembrane region" description="Helical" evidence="6">
    <location>
        <begin position="264"/>
        <end position="293"/>
    </location>
</feature>
<reference evidence="8 9" key="1">
    <citation type="submission" date="2021-03" db="EMBL/GenBank/DDBJ databases">
        <title>Enterococcal diversity collection.</title>
        <authorList>
            <person name="Gilmore M.S."/>
            <person name="Schwartzman J."/>
            <person name="Van Tyne D."/>
            <person name="Martin M."/>
            <person name="Earl A.M."/>
            <person name="Manson A.L."/>
            <person name="Straub T."/>
            <person name="Salamzade R."/>
            <person name="Saavedra J."/>
            <person name="Lebreton F."/>
            <person name="Prichula J."/>
            <person name="Schaufler K."/>
            <person name="Gaca A."/>
            <person name="Sgardioli B."/>
            <person name="Wagenaar J."/>
            <person name="Strong T."/>
        </authorList>
    </citation>
    <scope>NUCLEOTIDE SEQUENCE [LARGE SCALE GENOMIC DNA]</scope>
    <source>
        <strain evidence="8 9">DIV0080</strain>
    </source>
</reference>
<feature type="domain" description="EamA" evidence="7">
    <location>
        <begin position="9"/>
        <end position="148"/>
    </location>
</feature>
<dbReference type="InterPro" id="IPR050638">
    <property type="entry name" value="AA-Vitamin_Transporters"/>
</dbReference>
<comment type="similarity">
    <text evidence="2">Belongs to the EamA transporter family.</text>
</comment>
<feature type="transmembrane region" description="Helical" evidence="6">
    <location>
        <begin position="38"/>
        <end position="59"/>
    </location>
</feature>
<organism evidence="8 9">
    <name type="scientific">Candidatus Vagococcus giribetii</name>
    <dbReference type="NCBI Taxonomy" id="2230876"/>
    <lineage>
        <taxon>Bacteria</taxon>
        <taxon>Bacillati</taxon>
        <taxon>Bacillota</taxon>
        <taxon>Bacilli</taxon>
        <taxon>Lactobacillales</taxon>
        <taxon>Enterococcaceae</taxon>
        <taxon>Vagococcus</taxon>
    </lineage>
</organism>
<feature type="domain" description="EamA" evidence="7">
    <location>
        <begin position="162"/>
        <end position="294"/>
    </location>
</feature>
<dbReference type="PANTHER" id="PTHR32322">
    <property type="entry name" value="INNER MEMBRANE TRANSPORTER"/>
    <property type="match status" value="1"/>
</dbReference>
<dbReference type="SUPFAM" id="SSF103481">
    <property type="entry name" value="Multidrug resistance efflux transporter EmrE"/>
    <property type="match status" value="2"/>
</dbReference>
<feature type="transmembrane region" description="Helical" evidence="6">
    <location>
        <begin position="162"/>
        <end position="178"/>
    </location>
</feature>
<dbReference type="EMBL" id="JAFLVX010000017">
    <property type="protein sequence ID" value="MBO0476738.1"/>
    <property type="molecule type" value="Genomic_DNA"/>
</dbReference>
<feature type="transmembrane region" description="Helical" evidence="6">
    <location>
        <begin position="104"/>
        <end position="123"/>
    </location>
</feature>
<dbReference type="PANTHER" id="PTHR32322:SF2">
    <property type="entry name" value="EAMA DOMAIN-CONTAINING PROTEIN"/>
    <property type="match status" value="1"/>
</dbReference>
<dbReference type="InterPro" id="IPR000620">
    <property type="entry name" value="EamA_dom"/>
</dbReference>
<evidence type="ECO:0000256" key="3">
    <source>
        <dbReference type="ARBA" id="ARBA00022692"/>
    </source>
</evidence>
<feature type="transmembrane region" description="Helical" evidence="6">
    <location>
        <begin position="79"/>
        <end position="98"/>
    </location>
</feature>
<comment type="caution">
    <text evidence="8">The sequence shown here is derived from an EMBL/GenBank/DDBJ whole genome shotgun (WGS) entry which is preliminary data.</text>
</comment>
<evidence type="ECO:0000256" key="2">
    <source>
        <dbReference type="ARBA" id="ARBA00007362"/>
    </source>
</evidence>
<keyword evidence="9" id="KW-1185">Reference proteome</keyword>
<keyword evidence="5 6" id="KW-0472">Membrane</keyword>
<sequence>MNKMNHKMRGIMLAITGAIFWGGSGVCAEYIMQTKGISSSWLVSVRMLSAGTIILSYLFAKDGKKAFDLLRTRKNRLNILVFSLVGVVLLQFSFFKAIESSNAATATILQYLSPIFIVIFFIIESKKIPNKMSVFSIVLSLVGTALLVTKGDLTSLSISTEGLFWGLMAGVLGAVYIIQPRKIMAEFGTIAVTGWGMLIGGLIFQLYHPVFKDVPRLDMTSLLLISYIVVFGTVFSYICLLHSTRFIPAQFSSLLTSFEPLSSALFSSLFLGSVILPIEVVSMLIIIFAVFLLSRNGDME</sequence>
<feature type="transmembrane region" description="Helical" evidence="6">
    <location>
        <begin position="222"/>
        <end position="243"/>
    </location>
</feature>
<gene>
    <name evidence="8" type="ORF">DOK76_06620</name>
</gene>
<evidence type="ECO:0000256" key="6">
    <source>
        <dbReference type="SAM" id="Phobius"/>
    </source>
</evidence>
<dbReference type="Proteomes" id="UP000664857">
    <property type="component" value="Unassembled WGS sequence"/>
</dbReference>
<evidence type="ECO:0000313" key="8">
    <source>
        <dbReference type="EMBL" id="MBO0476738.1"/>
    </source>
</evidence>
<evidence type="ECO:0000256" key="1">
    <source>
        <dbReference type="ARBA" id="ARBA00004127"/>
    </source>
</evidence>
<comment type="subcellular location">
    <subcellularLocation>
        <location evidence="1">Endomembrane system</location>
        <topology evidence="1">Multi-pass membrane protein</topology>
    </subcellularLocation>
</comment>
<keyword evidence="4 6" id="KW-1133">Transmembrane helix</keyword>
<accession>A0ABS3HSK0</accession>
<evidence type="ECO:0000313" key="9">
    <source>
        <dbReference type="Proteomes" id="UP000664857"/>
    </source>
</evidence>
<proteinExistence type="inferred from homology"/>
<protein>
    <submittedName>
        <fullName evidence="8">EamA family transporter</fullName>
    </submittedName>
</protein>
<feature type="transmembrane region" description="Helical" evidence="6">
    <location>
        <begin position="190"/>
        <end position="210"/>
    </location>
</feature>